<evidence type="ECO:0000313" key="3">
    <source>
        <dbReference type="Proteomes" id="UP001500967"/>
    </source>
</evidence>
<evidence type="ECO:0000313" key="2">
    <source>
        <dbReference type="EMBL" id="GAA0247997.1"/>
    </source>
</evidence>
<dbReference type="CDD" id="cd06587">
    <property type="entry name" value="VOC"/>
    <property type="match status" value="1"/>
</dbReference>
<dbReference type="RefSeq" id="WP_344650033.1">
    <property type="nucleotide sequence ID" value="NZ_BAAAGX010000014.1"/>
</dbReference>
<dbReference type="PANTHER" id="PTHR35908:SF1">
    <property type="entry name" value="CONSERVED PROTEIN"/>
    <property type="match status" value="1"/>
</dbReference>
<sequence length="123" mass="13493">MRLVMVLDCADADTLADFWATALGYRRGPFERPYVRLTDPGGRWPDLLVQQVPEPKGGKNRMHLDVHVLDVAAEVERLTAAGATVVDPAHDDEGFLTAVLADPQGNEFCVLRPPDGDARLTEI</sequence>
<dbReference type="InterPro" id="IPR041581">
    <property type="entry name" value="Glyoxalase_6"/>
</dbReference>
<dbReference type="SUPFAM" id="SSF54593">
    <property type="entry name" value="Glyoxalase/Bleomycin resistance protein/Dihydroxybiphenyl dioxygenase"/>
    <property type="match status" value="1"/>
</dbReference>
<comment type="caution">
    <text evidence="2">The sequence shown here is derived from an EMBL/GenBank/DDBJ whole genome shotgun (WGS) entry which is preliminary data.</text>
</comment>
<gene>
    <name evidence="2" type="ORF">GCM10009539_36600</name>
</gene>
<protein>
    <submittedName>
        <fullName evidence="2">VOC family protein</fullName>
    </submittedName>
</protein>
<feature type="domain" description="VOC" evidence="1">
    <location>
        <begin position="1"/>
        <end position="113"/>
    </location>
</feature>
<name>A0ABN0UEJ9_9ACTN</name>
<dbReference type="InterPro" id="IPR029068">
    <property type="entry name" value="Glyas_Bleomycin-R_OHBP_Dase"/>
</dbReference>
<dbReference type="PANTHER" id="PTHR35908">
    <property type="entry name" value="HYPOTHETICAL FUSION PROTEIN"/>
    <property type="match status" value="1"/>
</dbReference>
<dbReference type="Pfam" id="PF18029">
    <property type="entry name" value="Glyoxalase_6"/>
    <property type="match status" value="1"/>
</dbReference>
<keyword evidence="3" id="KW-1185">Reference proteome</keyword>
<dbReference type="InterPro" id="IPR037523">
    <property type="entry name" value="VOC_core"/>
</dbReference>
<organism evidence="2 3">
    <name type="scientific">Cryptosporangium japonicum</name>
    <dbReference type="NCBI Taxonomy" id="80872"/>
    <lineage>
        <taxon>Bacteria</taxon>
        <taxon>Bacillati</taxon>
        <taxon>Actinomycetota</taxon>
        <taxon>Actinomycetes</taxon>
        <taxon>Cryptosporangiales</taxon>
        <taxon>Cryptosporangiaceae</taxon>
        <taxon>Cryptosporangium</taxon>
    </lineage>
</organism>
<dbReference type="PROSITE" id="PS51819">
    <property type="entry name" value="VOC"/>
    <property type="match status" value="1"/>
</dbReference>
<proteinExistence type="predicted"/>
<dbReference type="Proteomes" id="UP001500967">
    <property type="component" value="Unassembled WGS sequence"/>
</dbReference>
<reference evidence="2 3" key="1">
    <citation type="journal article" date="2019" name="Int. J. Syst. Evol. Microbiol.">
        <title>The Global Catalogue of Microorganisms (GCM) 10K type strain sequencing project: providing services to taxonomists for standard genome sequencing and annotation.</title>
        <authorList>
            <consortium name="The Broad Institute Genomics Platform"/>
            <consortium name="The Broad Institute Genome Sequencing Center for Infectious Disease"/>
            <person name="Wu L."/>
            <person name="Ma J."/>
        </authorList>
    </citation>
    <scope>NUCLEOTIDE SEQUENCE [LARGE SCALE GENOMIC DNA]</scope>
    <source>
        <strain evidence="2 3">JCM 10425</strain>
    </source>
</reference>
<dbReference type="EMBL" id="BAAAGX010000014">
    <property type="protein sequence ID" value="GAA0247997.1"/>
    <property type="molecule type" value="Genomic_DNA"/>
</dbReference>
<evidence type="ECO:0000259" key="1">
    <source>
        <dbReference type="PROSITE" id="PS51819"/>
    </source>
</evidence>
<accession>A0ABN0UEJ9</accession>
<dbReference type="Gene3D" id="3.10.180.10">
    <property type="entry name" value="2,3-Dihydroxybiphenyl 1,2-Dioxygenase, domain 1"/>
    <property type="match status" value="1"/>
</dbReference>